<dbReference type="SUPFAM" id="SSF54427">
    <property type="entry name" value="NTF2-like"/>
    <property type="match status" value="1"/>
</dbReference>
<evidence type="ECO:0000256" key="1">
    <source>
        <dbReference type="ARBA" id="ARBA00022801"/>
    </source>
</evidence>
<proteinExistence type="predicted"/>
<dbReference type="EMBL" id="JAQNDN010000019">
    <property type="protein sequence ID" value="MDC0672442.1"/>
    <property type="molecule type" value="Genomic_DNA"/>
</dbReference>
<dbReference type="InterPro" id="IPR009959">
    <property type="entry name" value="Cyclase_SnoaL-like"/>
</dbReference>
<protein>
    <submittedName>
        <fullName evidence="3">Isochorismatase family protein</fullName>
    </submittedName>
</protein>
<evidence type="ECO:0000259" key="2">
    <source>
        <dbReference type="Pfam" id="PF00857"/>
    </source>
</evidence>
<dbReference type="PANTHER" id="PTHR43540">
    <property type="entry name" value="PEROXYUREIDOACRYLATE/UREIDOACRYLATE AMIDOHYDROLASE-RELATED"/>
    <property type="match status" value="1"/>
</dbReference>
<dbReference type="InterPro" id="IPR050272">
    <property type="entry name" value="Isochorismatase-like_hydrls"/>
</dbReference>
<feature type="domain" description="Isochorismatase-like" evidence="2">
    <location>
        <begin position="1"/>
        <end position="185"/>
    </location>
</feature>
<dbReference type="InterPro" id="IPR036380">
    <property type="entry name" value="Isochorismatase-like_sf"/>
</dbReference>
<gene>
    <name evidence="3" type="ORF">POL58_32130</name>
</gene>
<dbReference type="InterPro" id="IPR000868">
    <property type="entry name" value="Isochorismatase-like_dom"/>
</dbReference>
<dbReference type="Pfam" id="PF07366">
    <property type="entry name" value="SnoaL"/>
    <property type="match status" value="1"/>
</dbReference>
<evidence type="ECO:0000313" key="4">
    <source>
        <dbReference type="Proteomes" id="UP001217838"/>
    </source>
</evidence>
<dbReference type="Pfam" id="PF00857">
    <property type="entry name" value="Isochorismatase"/>
    <property type="match status" value="1"/>
</dbReference>
<comment type="caution">
    <text evidence="3">The sequence shown here is derived from an EMBL/GenBank/DDBJ whole genome shotgun (WGS) entry which is preliminary data.</text>
</comment>
<dbReference type="Gene3D" id="3.10.450.50">
    <property type="match status" value="1"/>
</dbReference>
<dbReference type="CDD" id="cd00431">
    <property type="entry name" value="cysteine_hydrolases"/>
    <property type="match status" value="1"/>
</dbReference>
<evidence type="ECO:0000313" key="3">
    <source>
        <dbReference type="EMBL" id="MDC0672442.1"/>
    </source>
</evidence>
<dbReference type="Gene3D" id="3.40.50.850">
    <property type="entry name" value="Isochorismatase-like"/>
    <property type="match status" value="1"/>
</dbReference>
<organism evidence="3 4">
    <name type="scientific">Nannocystis radixulma</name>
    <dbReference type="NCBI Taxonomy" id="2995305"/>
    <lineage>
        <taxon>Bacteria</taxon>
        <taxon>Pseudomonadati</taxon>
        <taxon>Myxococcota</taxon>
        <taxon>Polyangia</taxon>
        <taxon>Nannocystales</taxon>
        <taxon>Nannocystaceae</taxon>
        <taxon>Nannocystis</taxon>
    </lineage>
</organism>
<dbReference type="InterPro" id="IPR032710">
    <property type="entry name" value="NTF2-like_dom_sf"/>
</dbReference>
<keyword evidence="4" id="KW-1185">Reference proteome</keyword>
<keyword evidence="1" id="KW-0378">Hydrolase</keyword>
<sequence>MIDMQGDFLLPGGFGEALGNDVRELQRTVAPTRAALDAARAAGLLVVHTREGHRPDLSDCPPAKRAHGHEGLRIGDLGPRGRFLVRGEAGWDIVPELAPAPGEPVIDKPGKGAFHATDLEAVLRNHAIEVLLVAGVTTEVCVQTTVREANDRGFRCLVLADCVASYFPEYHRITLDMIAAQGGIAGSVGESADVIAALAGAPEAIERPVLRFYDEALNAGREDAFTELLAPDVAYYNPATGTARGPGGVLAAIRGLRAAFPDLRYTVEDLVVDGDRVAARFTLRGTHHGPFRGQAATGRSVEVGGSTHYRVAGGKLTEVRVFADFLGLMRQIDAEL</sequence>
<dbReference type="Proteomes" id="UP001217838">
    <property type="component" value="Unassembled WGS sequence"/>
</dbReference>
<name>A0ABT5BHD2_9BACT</name>
<dbReference type="SUPFAM" id="SSF52499">
    <property type="entry name" value="Isochorismatase-like hydrolases"/>
    <property type="match status" value="1"/>
</dbReference>
<dbReference type="PANTHER" id="PTHR43540:SF9">
    <property type="entry name" value="FAMILY HYDROLASE, PUTATIVE (AFU_ORTHOLOGUE AFUA_2G08700)-RELATED"/>
    <property type="match status" value="1"/>
</dbReference>
<accession>A0ABT5BHD2</accession>
<reference evidence="3 4" key="1">
    <citation type="submission" date="2022-11" db="EMBL/GenBank/DDBJ databases">
        <title>Minimal conservation of predation-associated metabolite biosynthetic gene clusters underscores biosynthetic potential of Myxococcota including descriptions for ten novel species: Archangium lansinium sp. nov., Myxococcus landrumus sp. nov., Nannocystis bai.</title>
        <authorList>
            <person name="Ahearne A."/>
            <person name="Stevens C."/>
            <person name="Dowd S."/>
        </authorList>
    </citation>
    <scope>NUCLEOTIDE SEQUENCE [LARGE SCALE GENOMIC DNA]</scope>
    <source>
        <strain evidence="3 4">NCELM</strain>
    </source>
</reference>